<evidence type="ECO:0000256" key="4">
    <source>
        <dbReference type="ARBA" id="ARBA00032321"/>
    </source>
</evidence>
<evidence type="ECO:0000256" key="5">
    <source>
        <dbReference type="HAMAP-Rule" id="MF_02106"/>
    </source>
</evidence>
<dbReference type="Proteomes" id="UP000623461">
    <property type="component" value="Unassembled WGS sequence"/>
</dbReference>
<evidence type="ECO:0000256" key="3">
    <source>
        <dbReference type="ARBA" id="ARBA00016748"/>
    </source>
</evidence>
<accession>A0ABQ2HMJ6</accession>
<sequence length="114" mass="12297">MARKVSGLSRCVPARRRGVRPQRVLGRRGPNGLGSGHEVQHVWEVAMPGQEHAKPQRRDEEPPETPEAPPTAPAGAAVKEGLSDDIDSVLDEIDGVLESNAEEFVRGFVQKGGQ</sequence>
<comment type="function">
    <text evidence="5">Protein modifier that is covalently attached to lysine residues of substrate proteins, thereby targeting them for proteasomal degradation. The tagging system is termed pupylation.</text>
</comment>
<comment type="PTM">
    <text evidence="5">Is modified by deamidation of its C-terminal glutamine to glutamate by the deamidase Dop, a prerequisite to the subsequent pupylation process.</text>
</comment>
<evidence type="ECO:0000313" key="7">
    <source>
        <dbReference type="EMBL" id="GGM84829.1"/>
    </source>
</evidence>
<dbReference type="EMBL" id="BMNZ01000001">
    <property type="protein sequence ID" value="GGM84829.1"/>
    <property type="molecule type" value="Genomic_DNA"/>
</dbReference>
<feature type="cross-link" description="Isoglutamyl lysine isopeptide (Gln-Lys) (interchain with K-? in acceptor proteins)" evidence="5">
    <location>
        <position position="114"/>
    </location>
</feature>
<dbReference type="NCBIfam" id="TIGR03687">
    <property type="entry name" value="pupylate_cterm"/>
    <property type="match status" value="1"/>
</dbReference>
<dbReference type="Pfam" id="PF05639">
    <property type="entry name" value="Pup"/>
    <property type="match status" value="1"/>
</dbReference>
<gene>
    <name evidence="5" type="primary">pup</name>
    <name evidence="7" type="ORF">GCM10009721_06950</name>
</gene>
<dbReference type="HAMAP" id="MF_02106">
    <property type="entry name" value="Pup"/>
    <property type="match status" value="1"/>
</dbReference>
<evidence type="ECO:0000313" key="8">
    <source>
        <dbReference type="Proteomes" id="UP000623461"/>
    </source>
</evidence>
<reference evidence="8" key="1">
    <citation type="journal article" date="2019" name="Int. J. Syst. Evol. Microbiol.">
        <title>The Global Catalogue of Microorganisms (GCM) 10K type strain sequencing project: providing services to taxonomists for standard genome sequencing and annotation.</title>
        <authorList>
            <consortium name="The Broad Institute Genomics Platform"/>
            <consortium name="The Broad Institute Genome Sequencing Center for Infectious Disease"/>
            <person name="Wu L."/>
            <person name="Ma J."/>
        </authorList>
    </citation>
    <scope>NUCLEOTIDE SEQUENCE [LARGE SCALE GENOMIC DNA]</scope>
    <source>
        <strain evidence="8">JCM 1365</strain>
    </source>
</reference>
<feature type="modified residue" description="Deamidated glutamine" evidence="5">
    <location>
        <position position="114"/>
    </location>
</feature>
<keyword evidence="5" id="KW-0833">Ubl conjugation pathway</keyword>
<proteinExistence type="inferred from homology"/>
<evidence type="ECO:0000256" key="2">
    <source>
        <dbReference type="ARBA" id="ARBA00010616"/>
    </source>
</evidence>
<feature type="region of interest" description="ARC ATPase binding" evidence="5">
    <location>
        <begin position="71"/>
        <end position="108"/>
    </location>
</feature>
<comment type="caution">
    <text evidence="7">The sequence shown here is derived from an EMBL/GenBank/DDBJ whole genome shotgun (WGS) entry which is preliminary data.</text>
</comment>
<comment type="domain">
    <text evidence="5">The N-terminal unstructured half of Pup provides a signal required to initiate unfolding and degradation by the proteasome but is not needed for pupylation, while the C-terminal helical half of Pup interacts with ARC to target proteins to the proteasome.</text>
</comment>
<comment type="pathway">
    <text evidence="1 5">Protein degradation; proteasomal Pup-dependent pathway.</text>
</comment>
<comment type="similarity">
    <text evidence="2 5">Belongs to the prokaryotic ubiquitin-like protein family.</text>
</comment>
<feature type="region of interest" description="Disordered" evidence="6">
    <location>
        <begin position="1"/>
        <end position="77"/>
    </location>
</feature>
<comment type="subunit">
    <text evidence="5">Strongly interacts with the proteasome-associated ATPase ARC through a hydrophobic interface; the interacting region of Pup lies in its C-terminal half. There is one Pup binding site per ARC hexamer ring.</text>
</comment>
<organism evidence="7 8">
    <name type="scientific">Terrabacter tumescens</name>
    <dbReference type="NCBI Taxonomy" id="60443"/>
    <lineage>
        <taxon>Bacteria</taxon>
        <taxon>Bacillati</taxon>
        <taxon>Actinomycetota</taxon>
        <taxon>Actinomycetes</taxon>
        <taxon>Micrococcales</taxon>
        <taxon>Intrasporangiaceae</taxon>
        <taxon>Terrabacter</taxon>
    </lineage>
</organism>
<evidence type="ECO:0000256" key="1">
    <source>
        <dbReference type="ARBA" id="ARBA00004707"/>
    </source>
</evidence>
<protein>
    <recommendedName>
        <fullName evidence="3 5">Prokaryotic ubiquitin-like protein Pup</fullName>
    </recommendedName>
    <alternativeName>
        <fullName evidence="4 5">Bacterial ubiquitin-like modifier</fullName>
    </alternativeName>
</protein>
<keyword evidence="8" id="KW-1185">Reference proteome</keyword>
<keyword evidence="5" id="KW-1017">Isopeptide bond</keyword>
<evidence type="ECO:0000256" key="6">
    <source>
        <dbReference type="SAM" id="MobiDB-lite"/>
    </source>
</evidence>
<dbReference type="InterPro" id="IPR008515">
    <property type="entry name" value="Ubiquitin-like_Pup"/>
</dbReference>
<feature type="compositionally biased region" description="Basic and acidic residues" evidence="6">
    <location>
        <begin position="51"/>
        <end position="60"/>
    </location>
</feature>
<name>A0ABQ2HMJ6_9MICO</name>